<protein>
    <submittedName>
        <fullName evidence="2">Uncharacterized protein</fullName>
    </submittedName>
</protein>
<name>A0ABT3V4L7_9ACTN</name>
<accession>A0ABT3V4L7</accession>
<organism evidence="2 3">
    <name type="scientific">Streptomyces ortus</name>
    <dbReference type="NCBI Taxonomy" id="2867268"/>
    <lineage>
        <taxon>Bacteria</taxon>
        <taxon>Bacillati</taxon>
        <taxon>Actinomycetota</taxon>
        <taxon>Actinomycetes</taxon>
        <taxon>Kitasatosporales</taxon>
        <taxon>Streptomycetaceae</taxon>
        <taxon>Streptomyces</taxon>
    </lineage>
</organism>
<dbReference type="EMBL" id="JAIFZO010000002">
    <property type="protein sequence ID" value="MCX4233218.1"/>
    <property type="molecule type" value="Genomic_DNA"/>
</dbReference>
<dbReference type="InterPro" id="IPR046609">
    <property type="entry name" value="DUF6668"/>
</dbReference>
<evidence type="ECO:0000313" key="3">
    <source>
        <dbReference type="Proteomes" id="UP001165590"/>
    </source>
</evidence>
<evidence type="ECO:0000313" key="2">
    <source>
        <dbReference type="EMBL" id="MCX4233218.1"/>
    </source>
</evidence>
<evidence type="ECO:0000256" key="1">
    <source>
        <dbReference type="SAM" id="MobiDB-lite"/>
    </source>
</evidence>
<comment type="caution">
    <text evidence="2">The sequence shown here is derived from an EMBL/GenBank/DDBJ whole genome shotgun (WGS) entry which is preliminary data.</text>
</comment>
<proteinExistence type="predicted"/>
<feature type="region of interest" description="Disordered" evidence="1">
    <location>
        <begin position="1"/>
        <end position="63"/>
    </location>
</feature>
<sequence>MAGDEPVVNPWLPQSGRPEGSNGKPPRSVQGIPTGLSGPRAPQGTGVPRPDRALPVARPQSSDGQSWWWLGVHGGAGVSSLERAVPGGRDAGRAWPVSFGNQPVVLIARSSAHGLAAAQNAARQWASRMVTGVDLLGLVVVADAPGRRPRVLRDRVRLVSGAVPRVWEIPWVEPWRLGEPHLPKECVTLARDLNRLTQHPPAHSDI</sequence>
<dbReference type="RefSeq" id="WP_267026176.1">
    <property type="nucleotide sequence ID" value="NZ_JAIFZO010000002.1"/>
</dbReference>
<reference evidence="2" key="1">
    <citation type="journal article" date="2022" name="bioRxiv">
        <title>Discovery and biosynthetic assessment of Streptomyces ortus sp nov. isolated from a deep-sea sponge.</title>
        <authorList>
            <person name="Williams S.E."/>
        </authorList>
    </citation>
    <scope>NUCLEOTIDE SEQUENCE</scope>
    <source>
        <strain evidence="2">A15ISP2-DRY2</strain>
    </source>
</reference>
<gene>
    <name evidence="2" type="ORF">K3769_10560</name>
</gene>
<dbReference type="Pfam" id="PF20373">
    <property type="entry name" value="DUF6668"/>
    <property type="match status" value="1"/>
</dbReference>
<dbReference type="Proteomes" id="UP001165590">
    <property type="component" value="Unassembled WGS sequence"/>
</dbReference>
<keyword evidence="3" id="KW-1185">Reference proteome</keyword>